<evidence type="ECO:0000313" key="3">
    <source>
        <dbReference type="Proteomes" id="UP001500399"/>
    </source>
</evidence>
<gene>
    <name evidence="2" type="ORF">GCM10008919_21930</name>
</gene>
<dbReference type="InterPro" id="IPR041698">
    <property type="entry name" value="Methyltransf_25"/>
</dbReference>
<dbReference type="Proteomes" id="UP001500399">
    <property type="component" value="Unassembled WGS sequence"/>
</dbReference>
<dbReference type="RefSeq" id="WP_304988218.1">
    <property type="nucleotide sequence ID" value="NZ_BAAACR010000018.1"/>
</dbReference>
<dbReference type="GO" id="GO:0008168">
    <property type="term" value="F:methyltransferase activity"/>
    <property type="evidence" value="ECO:0007669"/>
    <property type="project" value="UniProtKB-KW"/>
</dbReference>
<dbReference type="EMBL" id="BAAACR010000018">
    <property type="protein sequence ID" value="GAA0218399.1"/>
    <property type="molecule type" value="Genomic_DNA"/>
</dbReference>
<dbReference type="Pfam" id="PF13649">
    <property type="entry name" value="Methyltransf_25"/>
    <property type="match status" value="1"/>
</dbReference>
<keyword evidence="3" id="KW-1185">Reference proteome</keyword>
<dbReference type="CDD" id="cd02440">
    <property type="entry name" value="AdoMet_MTases"/>
    <property type="match status" value="1"/>
</dbReference>
<dbReference type="InterPro" id="IPR029063">
    <property type="entry name" value="SAM-dependent_MTases_sf"/>
</dbReference>
<name>A0ABP3CYA9_9FIRM</name>
<dbReference type="Gene3D" id="3.40.50.150">
    <property type="entry name" value="Vaccinia Virus protein VP39"/>
    <property type="match status" value="1"/>
</dbReference>
<proteinExistence type="predicted"/>
<keyword evidence="2" id="KW-0489">Methyltransferase</keyword>
<organism evidence="2 3">
    <name type="scientific">Selenomonas dianae</name>
    <dbReference type="NCBI Taxonomy" id="135079"/>
    <lineage>
        <taxon>Bacteria</taxon>
        <taxon>Bacillati</taxon>
        <taxon>Bacillota</taxon>
        <taxon>Negativicutes</taxon>
        <taxon>Selenomonadales</taxon>
        <taxon>Selenomonadaceae</taxon>
        <taxon>Selenomonas</taxon>
    </lineage>
</organism>
<protein>
    <submittedName>
        <fullName evidence="2">Class I SAM-dependent methyltransferase</fullName>
    </submittedName>
</protein>
<evidence type="ECO:0000313" key="2">
    <source>
        <dbReference type="EMBL" id="GAA0218399.1"/>
    </source>
</evidence>
<reference evidence="3" key="1">
    <citation type="journal article" date="2019" name="Int. J. Syst. Evol. Microbiol.">
        <title>The Global Catalogue of Microorganisms (GCM) 10K type strain sequencing project: providing services to taxonomists for standard genome sequencing and annotation.</title>
        <authorList>
            <consortium name="The Broad Institute Genomics Platform"/>
            <consortium name="The Broad Institute Genome Sequencing Center for Infectious Disease"/>
            <person name="Wu L."/>
            <person name="Ma J."/>
        </authorList>
    </citation>
    <scope>NUCLEOTIDE SEQUENCE [LARGE SCALE GENOMIC DNA]</scope>
    <source>
        <strain evidence="3">JCM 8542</strain>
    </source>
</reference>
<dbReference type="GO" id="GO:0032259">
    <property type="term" value="P:methylation"/>
    <property type="evidence" value="ECO:0007669"/>
    <property type="project" value="UniProtKB-KW"/>
</dbReference>
<accession>A0ABP3CYA9</accession>
<sequence>MGDVQGSEFSFWNGLWQEKFHARIQRIRANPQVDYWDKRARDFSAMRKSNDYDYGKRVYAALQSVLNADTTVLDIGAGPGSFVVPFAKHVKFVTAIEPSREMAALLRENADEAGIGNYAVIEKMLQDFPSDSALNDAFDLVTVSLVFWMYEDVWPLILQMESYSNRYCAIVAEIPDKKNPRASSCGDVEEFQILYNMLVAQGRFANVRVIDYRCERSVEDEAQYRSIAFEQYEGDITPQVMQRIRDEVQAEAKNGMCTVATRSAVIWWDKRDLVP</sequence>
<feature type="domain" description="Methyltransferase" evidence="1">
    <location>
        <begin position="72"/>
        <end position="150"/>
    </location>
</feature>
<evidence type="ECO:0000259" key="1">
    <source>
        <dbReference type="Pfam" id="PF13649"/>
    </source>
</evidence>
<dbReference type="InterPro" id="IPR050723">
    <property type="entry name" value="CFA/CMAS"/>
</dbReference>
<dbReference type="PANTHER" id="PTHR43667:SF2">
    <property type="entry name" value="FATTY ACID C-METHYL TRANSFERASE"/>
    <property type="match status" value="1"/>
</dbReference>
<comment type="caution">
    <text evidence="2">The sequence shown here is derived from an EMBL/GenBank/DDBJ whole genome shotgun (WGS) entry which is preliminary data.</text>
</comment>
<dbReference type="SUPFAM" id="SSF53335">
    <property type="entry name" value="S-adenosyl-L-methionine-dependent methyltransferases"/>
    <property type="match status" value="1"/>
</dbReference>
<keyword evidence="2" id="KW-0808">Transferase</keyword>
<dbReference type="PANTHER" id="PTHR43667">
    <property type="entry name" value="CYCLOPROPANE-FATTY-ACYL-PHOSPHOLIPID SYNTHASE"/>
    <property type="match status" value="1"/>
</dbReference>